<gene>
    <name evidence="1" type="ORF">L6164_024346</name>
</gene>
<sequence>MKSLMMNCLTHLSYLCSVVIPLCLPFRVVDSVVGNAYGSSVCGPPSTLRYVRQFLCIRSETCRCDSVKLKLDSSVCPT</sequence>
<reference evidence="1 2" key="1">
    <citation type="journal article" date="2022" name="DNA Res.">
        <title>Chromosomal-level genome assembly of the orchid tree Bauhinia variegata (Leguminosae; Cercidoideae) supports the allotetraploid origin hypothesis of Bauhinia.</title>
        <authorList>
            <person name="Zhong Y."/>
            <person name="Chen Y."/>
            <person name="Zheng D."/>
            <person name="Pang J."/>
            <person name="Liu Y."/>
            <person name="Luo S."/>
            <person name="Meng S."/>
            <person name="Qian L."/>
            <person name="Wei D."/>
            <person name="Dai S."/>
            <person name="Zhou R."/>
        </authorList>
    </citation>
    <scope>NUCLEOTIDE SEQUENCE [LARGE SCALE GENOMIC DNA]</scope>
    <source>
        <strain evidence="1">BV-YZ2020</strain>
    </source>
</reference>
<protein>
    <submittedName>
        <fullName evidence="1">Uncharacterized protein</fullName>
    </submittedName>
</protein>
<organism evidence="1 2">
    <name type="scientific">Bauhinia variegata</name>
    <name type="common">Purple orchid tree</name>
    <name type="synonym">Phanera variegata</name>
    <dbReference type="NCBI Taxonomy" id="167791"/>
    <lineage>
        <taxon>Eukaryota</taxon>
        <taxon>Viridiplantae</taxon>
        <taxon>Streptophyta</taxon>
        <taxon>Embryophyta</taxon>
        <taxon>Tracheophyta</taxon>
        <taxon>Spermatophyta</taxon>
        <taxon>Magnoliopsida</taxon>
        <taxon>eudicotyledons</taxon>
        <taxon>Gunneridae</taxon>
        <taxon>Pentapetalae</taxon>
        <taxon>rosids</taxon>
        <taxon>fabids</taxon>
        <taxon>Fabales</taxon>
        <taxon>Fabaceae</taxon>
        <taxon>Cercidoideae</taxon>
        <taxon>Cercideae</taxon>
        <taxon>Bauhiniinae</taxon>
        <taxon>Bauhinia</taxon>
    </lineage>
</organism>
<keyword evidence="2" id="KW-1185">Reference proteome</keyword>
<name>A0ACB9LXI1_BAUVA</name>
<proteinExistence type="predicted"/>
<evidence type="ECO:0000313" key="1">
    <source>
        <dbReference type="EMBL" id="KAI4316358.1"/>
    </source>
</evidence>
<dbReference type="Proteomes" id="UP000828941">
    <property type="component" value="Chromosome 10"/>
</dbReference>
<accession>A0ACB9LXI1</accession>
<dbReference type="EMBL" id="CM039435">
    <property type="protein sequence ID" value="KAI4316358.1"/>
    <property type="molecule type" value="Genomic_DNA"/>
</dbReference>
<evidence type="ECO:0000313" key="2">
    <source>
        <dbReference type="Proteomes" id="UP000828941"/>
    </source>
</evidence>
<comment type="caution">
    <text evidence="1">The sequence shown here is derived from an EMBL/GenBank/DDBJ whole genome shotgun (WGS) entry which is preliminary data.</text>
</comment>